<organism evidence="7 8">
    <name type="scientific">Aquilegia coerulea</name>
    <name type="common">Rocky mountain columbine</name>
    <dbReference type="NCBI Taxonomy" id="218851"/>
    <lineage>
        <taxon>Eukaryota</taxon>
        <taxon>Viridiplantae</taxon>
        <taxon>Streptophyta</taxon>
        <taxon>Embryophyta</taxon>
        <taxon>Tracheophyta</taxon>
        <taxon>Spermatophyta</taxon>
        <taxon>Magnoliopsida</taxon>
        <taxon>Ranunculales</taxon>
        <taxon>Ranunculaceae</taxon>
        <taxon>Thalictroideae</taxon>
        <taxon>Aquilegia</taxon>
    </lineage>
</organism>
<dbReference type="GO" id="GO:0006997">
    <property type="term" value="P:nucleus organization"/>
    <property type="evidence" value="ECO:0007669"/>
    <property type="project" value="InterPro"/>
</dbReference>
<dbReference type="GO" id="GO:0005652">
    <property type="term" value="C:nuclear lamina"/>
    <property type="evidence" value="ECO:0007669"/>
    <property type="project" value="UniProtKB-SubCell"/>
</dbReference>
<feature type="coiled-coil region" evidence="5">
    <location>
        <begin position="184"/>
        <end position="327"/>
    </location>
</feature>
<evidence type="ECO:0000256" key="1">
    <source>
        <dbReference type="ARBA" id="ARBA00023054"/>
    </source>
</evidence>
<dbReference type="PANTHER" id="PTHR31908">
    <property type="entry name" value="PROTEIN CROWDED NUCLEI 4"/>
    <property type="match status" value="1"/>
</dbReference>
<evidence type="ECO:0000313" key="7">
    <source>
        <dbReference type="EMBL" id="PIA30940.1"/>
    </source>
</evidence>
<evidence type="ECO:0000256" key="3">
    <source>
        <dbReference type="ARBA" id="ARBA00024186"/>
    </source>
</evidence>
<dbReference type="STRING" id="218851.A0A2G5CI74"/>
<proteinExistence type="inferred from homology"/>
<feature type="compositionally biased region" description="Polar residues" evidence="6">
    <location>
        <begin position="483"/>
        <end position="503"/>
    </location>
</feature>
<evidence type="ECO:0000256" key="4">
    <source>
        <dbReference type="ARBA" id="ARBA00024208"/>
    </source>
</evidence>
<dbReference type="InterPro" id="IPR027921">
    <property type="entry name" value="NOPCHAP1"/>
</dbReference>
<evidence type="ECO:0000256" key="6">
    <source>
        <dbReference type="SAM" id="MobiDB-lite"/>
    </source>
</evidence>
<sequence>MKLAALSTREEAVREREAMLDKKEAELLCAQEKFASKEHYPSSSPVGALVVASYFIVKKKGLKKAGSFILHLQLDEIQKLVAKYETALEVIKVELEKEMEQKRMSMEDELETKSRASELKEVDLRQLEEMILEKEHELDKQSSFLLEKEKDVTERLKSLQTKEENLCADHQARELEKIYIQEEKEQIKSMKVDLEKSLDILENKRKEVEEAQVKLDADKHEMNEVQVLEMRLKDELDSIRAQKLDLLTEAENLKAEKSKFEIEWELIDEKRDELRNEAERISEERKVVSKFLKDERDRLKVEKDALEEKFKNDLESLSREREDFTNKDLLKLEKETATTSSLESTLLVCKKDLLSKTPKATTSSEKLVTSAVPKSQFLGKVKDFLGVMAEANARLQHDAKETSCMDYNIEELTGNESEYIEMDLVLGVADLHTPEAVAAAEAAMAGSQPVIPLAADCSGSDSEGSDDDDNNNAVDANAHFKACSSNKLGNTTSDKDVGSNNSQGKKRKKIVELP</sequence>
<dbReference type="GO" id="GO:0000492">
    <property type="term" value="P:box C/D snoRNP assembly"/>
    <property type="evidence" value="ECO:0007669"/>
    <property type="project" value="InterPro"/>
</dbReference>
<dbReference type="InParanoid" id="A0A2G5CI74"/>
<feature type="coiled-coil region" evidence="5">
    <location>
        <begin position="74"/>
        <end position="116"/>
    </location>
</feature>
<dbReference type="PANTHER" id="PTHR31908:SF2">
    <property type="entry name" value="PROTEIN CROWDED NUCLEI 4"/>
    <property type="match status" value="1"/>
</dbReference>
<dbReference type="InterPro" id="IPR040418">
    <property type="entry name" value="CRWN"/>
</dbReference>
<gene>
    <name evidence="7" type="ORF">AQUCO_05300046v1</name>
</gene>
<dbReference type="EMBL" id="KZ305070">
    <property type="protein sequence ID" value="PIA30940.1"/>
    <property type="molecule type" value="Genomic_DNA"/>
</dbReference>
<accession>A0A2G5CI74</accession>
<evidence type="ECO:0000256" key="5">
    <source>
        <dbReference type="SAM" id="Coils"/>
    </source>
</evidence>
<keyword evidence="2" id="KW-0539">Nucleus</keyword>
<evidence type="ECO:0000256" key="2">
    <source>
        <dbReference type="ARBA" id="ARBA00023242"/>
    </source>
</evidence>
<keyword evidence="8" id="KW-1185">Reference proteome</keyword>
<protein>
    <submittedName>
        <fullName evidence="7">Uncharacterized protein</fullName>
    </submittedName>
</protein>
<keyword evidence="1 5" id="KW-0175">Coiled coil</keyword>
<comment type="subcellular location">
    <subcellularLocation>
        <location evidence="3">Nucleus lamina</location>
    </subcellularLocation>
</comment>
<comment type="similarity">
    <text evidence="4">Belongs to the CRWN family.</text>
</comment>
<evidence type="ECO:0000313" key="8">
    <source>
        <dbReference type="Proteomes" id="UP000230069"/>
    </source>
</evidence>
<feature type="compositionally biased region" description="Basic residues" evidence="6">
    <location>
        <begin position="504"/>
        <end position="514"/>
    </location>
</feature>
<dbReference type="Proteomes" id="UP000230069">
    <property type="component" value="Unassembled WGS sequence"/>
</dbReference>
<dbReference type="AlphaFoldDB" id="A0A2G5CI74"/>
<dbReference type="OrthoDB" id="1112980at2759"/>
<reference evidence="7 8" key="1">
    <citation type="submission" date="2017-09" db="EMBL/GenBank/DDBJ databases">
        <title>WGS assembly of Aquilegia coerulea Goldsmith.</title>
        <authorList>
            <person name="Hodges S."/>
            <person name="Kramer E."/>
            <person name="Nordborg M."/>
            <person name="Tomkins J."/>
            <person name="Borevitz J."/>
            <person name="Derieg N."/>
            <person name="Yan J."/>
            <person name="Mihaltcheva S."/>
            <person name="Hayes R.D."/>
            <person name="Rokhsar D."/>
        </authorList>
    </citation>
    <scope>NUCLEOTIDE SEQUENCE [LARGE SCALE GENOMIC DNA]</scope>
    <source>
        <strain evidence="8">cv. Goldsmith</strain>
    </source>
</reference>
<feature type="region of interest" description="Disordered" evidence="6">
    <location>
        <begin position="454"/>
        <end position="514"/>
    </location>
</feature>
<name>A0A2G5CI74_AQUCA</name>
<dbReference type="Pfam" id="PF15370">
    <property type="entry name" value="NOPCHAP1"/>
    <property type="match status" value="1"/>
</dbReference>